<dbReference type="GO" id="GO:0005829">
    <property type="term" value="C:cytosol"/>
    <property type="evidence" value="ECO:0007669"/>
    <property type="project" value="TreeGrafter"/>
</dbReference>
<accession>A0A9X9WRQ5</accession>
<dbReference type="PANTHER" id="PTHR48106">
    <property type="entry name" value="QUINONE OXIDOREDUCTASE PIG3-RELATED"/>
    <property type="match status" value="1"/>
</dbReference>
<feature type="domain" description="Enoyl reductase (ER)" evidence="3">
    <location>
        <begin position="11"/>
        <end position="322"/>
    </location>
</feature>
<dbReference type="PANTHER" id="PTHR48106:SF13">
    <property type="entry name" value="QUINONE OXIDOREDUCTASE-RELATED"/>
    <property type="match status" value="1"/>
</dbReference>
<dbReference type="InterPro" id="IPR047618">
    <property type="entry name" value="QOR-like"/>
</dbReference>
<protein>
    <submittedName>
        <fullName evidence="4">Quinone oxidoreductase</fullName>
    </submittedName>
</protein>
<name>A0A9X9WRQ5_9PROT</name>
<dbReference type="Proteomes" id="UP001138751">
    <property type="component" value="Unassembled WGS sequence"/>
</dbReference>
<evidence type="ECO:0000313" key="4">
    <source>
        <dbReference type="EMBL" id="MBR0669834.1"/>
    </source>
</evidence>
<dbReference type="AlphaFoldDB" id="A0A9X9WRQ5"/>
<dbReference type="SUPFAM" id="SSF51735">
    <property type="entry name" value="NAD(P)-binding Rossmann-fold domains"/>
    <property type="match status" value="1"/>
</dbReference>
<reference evidence="4" key="2">
    <citation type="journal article" date="2021" name="Syst. Appl. Microbiol.">
        <title>Roseomonas hellenica sp. nov., isolated from roots of wild-growing Alkanna tinctoria.</title>
        <authorList>
            <person name="Rat A."/>
            <person name="Naranjo H.D."/>
            <person name="Lebbe L."/>
            <person name="Cnockaert M."/>
            <person name="Krigas N."/>
            <person name="Grigoriadou K."/>
            <person name="Maloupa E."/>
            <person name="Willems A."/>
        </authorList>
    </citation>
    <scope>NUCLEOTIDE SEQUENCE</scope>
    <source>
        <strain evidence="4">LMG 31231</strain>
    </source>
</reference>
<proteinExistence type="predicted"/>
<dbReference type="GO" id="GO:0070402">
    <property type="term" value="F:NADPH binding"/>
    <property type="evidence" value="ECO:0007669"/>
    <property type="project" value="TreeGrafter"/>
</dbReference>
<evidence type="ECO:0000259" key="3">
    <source>
        <dbReference type="SMART" id="SM00829"/>
    </source>
</evidence>
<keyword evidence="1" id="KW-0521">NADP</keyword>
<dbReference type="FunFam" id="3.40.50.720:FF:000053">
    <property type="entry name" value="Quinone oxidoreductase 1"/>
    <property type="match status" value="1"/>
</dbReference>
<keyword evidence="2" id="KW-0560">Oxidoreductase</keyword>
<dbReference type="InterPro" id="IPR020843">
    <property type="entry name" value="ER"/>
</dbReference>
<dbReference type="SMART" id="SM00829">
    <property type="entry name" value="PKS_ER"/>
    <property type="match status" value="1"/>
</dbReference>
<gene>
    <name evidence="4" type="ORF">GXW76_01490</name>
</gene>
<keyword evidence="5" id="KW-1185">Reference proteome</keyword>
<dbReference type="GO" id="GO:0035925">
    <property type="term" value="F:mRNA 3'-UTR AU-rich region binding"/>
    <property type="evidence" value="ECO:0007669"/>
    <property type="project" value="TreeGrafter"/>
</dbReference>
<organism evidence="4 5">
    <name type="scientific">Neoroseomonas soli</name>
    <dbReference type="NCBI Taxonomy" id="1081025"/>
    <lineage>
        <taxon>Bacteria</taxon>
        <taxon>Pseudomonadati</taxon>
        <taxon>Pseudomonadota</taxon>
        <taxon>Alphaproteobacteria</taxon>
        <taxon>Acetobacterales</taxon>
        <taxon>Acetobacteraceae</taxon>
        <taxon>Neoroseomonas</taxon>
    </lineage>
</organism>
<dbReference type="InterPro" id="IPR013149">
    <property type="entry name" value="ADH-like_C"/>
</dbReference>
<comment type="caution">
    <text evidence="4">The sequence shown here is derived from an EMBL/GenBank/DDBJ whole genome shotgun (WGS) entry which is preliminary data.</text>
</comment>
<sequence>MPEAIMLREYGGPEVLRMEPVEVPSPGPGEIRLRQTAIGVNFHDCYVRSGLYRTLALPGVPGIEAAGLVEAVGPGVTGFAPGDRVGYVTGAYGAYASHRVLPAALALRLPMHMDERLAASVLLKGLTAEMLLRQVHRVEAGQTILVHAAAGGVGRLLCQWAAHLGATVIGTAGSTAKAEVARAAGCAHVILYREQDFVAEVKRITGGRGVAAAYDSVGHDTFDGSLECLAPRGHLVNFGQASGPVPPFQVQRLAAKSNSLTRPILFHYIAERAALERMADALFALLESGAVRAEPGATLPLAEAARAHHLLESRQAEAPLVLLPQEDC</sequence>
<dbReference type="InterPro" id="IPR011032">
    <property type="entry name" value="GroES-like_sf"/>
</dbReference>
<evidence type="ECO:0000256" key="1">
    <source>
        <dbReference type="ARBA" id="ARBA00022857"/>
    </source>
</evidence>
<dbReference type="SUPFAM" id="SSF50129">
    <property type="entry name" value="GroES-like"/>
    <property type="match status" value="1"/>
</dbReference>
<dbReference type="Gene3D" id="3.90.180.10">
    <property type="entry name" value="Medium-chain alcohol dehydrogenases, catalytic domain"/>
    <property type="match status" value="1"/>
</dbReference>
<evidence type="ECO:0000313" key="5">
    <source>
        <dbReference type="Proteomes" id="UP001138751"/>
    </source>
</evidence>
<reference evidence="4" key="1">
    <citation type="submission" date="2020-01" db="EMBL/GenBank/DDBJ databases">
        <authorList>
            <person name="Rat A."/>
        </authorList>
    </citation>
    <scope>NUCLEOTIDE SEQUENCE</scope>
    <source>
        <strain evidence="4">LMG 31231</strain>
    </source>
</reference>
<dbReference type="Gene3D" id="3.40.50.720">
    <property type="entry name" value="NAD(P)-binding Rossmann-like Domain"/>
    <property type="match status" value="1"/>
</dbReference>
<evidence type="ECO:0000256" key="2">
    <source>
        <dbReference type="ARBA" id="ARBA00023002"/>
    </source>
</evidence>
<dbReference type="InterPro" id="IPR013154">
    <property type="entry name" value="ADH-like_N"/>
</dbReference>
<dbReference type="EMBL" id="JAAEDM010000002">
    <property type="protein sequence ID" value="MBR0669834.1"/>
    <property type="molecule type" value="Genomic_DNA"/>
</dbReference>
<dbReference type="GO" id="GO:0003960">
    <property type="term" value="F:quinone reductase (NADPH) activity"/>
    <property type="evidence" value="ECO:0007669"/>
    <property type="project" value="InterPro"/>
</dbReference>
<dbReference type="Pfam" id="PF00107">
    <property type="entry name" value="ADH_zinc_N"/>
    <property type="match status" value="1"/>
</dbReference>
<dbReference type="Pfam" id="PF08240">
    <property type="entry name" value="ADH_N"/>
    <property type="match status" value="1"/>
</dbReference>
<dbReference type="RefSeq" id="WP_211860209.1">
    <property type="nucleotide sequence ID" value="NZ_JAAEDM010000002.1"/>
</dbReference>
<dbReference type="InterPro" id="IPR036291">
    <property type="entry name" value="NAD(P)-bd_dom_sf"/>
</dbReference>
<dbReference type="CDD" id="cd05286">
    <property type="entry name" value="QOR2"/>
    <property type="match status" value="1"/>
</dbReference>